<reference evidence="3" key="1">
    <citation type="submission" date="2016-09" db="EMBL/GenBank/DDBJ databases">
        <authorList>
            <person name="Lysoe E."/>
        </authorList>
    </citation>
    <scope>NUCLEOTIDE SEQUENCE [LARGE SCALE GENOMIC DNA]</scope>
    <source>
        <strain evidence="3">LJ96T</strain>
    </source>
</reference>
<dbReference type="NCBIfam" id="TIGR04122">
    <property type="entry name" value="Xnuc_lig_assoc"/>
    <property type="match status" value="1"/>
</dbReference>
<name>A0A1L3EW97_9GAMM</name>
<evidence type="ECO:0000256" key="1">
    <source>
        <dbReference type="SAM" id="MobiDB-lite"/>
    </source>
</evidence>
<sequence>MDSDLLLPRPEGLYCPAGDFFIDPMLPVPRAVVTHAHGDHARAGSELYHVASAGLGLMRERLGATATIRDYAYGESFTLGDTRLSLHPSGHVLGAAQLRIEGRDLVAVVSGDYKRDPDPTCVPFEPVPCDVFVTESTFGLPIYRWPPMHTVIGEMLAWLDECAERAVPAVLFCYALGKAQRILAELAARTDRTVHLHGAMLRLVEAYREAGVRMVPTQPVSESARGKDFAGELIMAPPSAAGSPWMRRFAKASTGFASGWMQVRGARRRRGYDRGFIVSDHADWPGLLQSVRDCGAKRIYVTHGDGEALIRHLRETGHDARPLRSLGGSAVDVRDSEEGD</sequence>
<dbReference type="EMBL" id="CP017480">
    <property type="protein sequence ID" value="APG05302.1"/>
    <property type="molecule type" value="Genomic_DNA"/>
</dbReference>
<protein>
    <submittedName>
        <fullName evidence="2">DNA ligase-associated DEXH box helicase</fullName>
    </submittedName>
</protein>
<dbReference type="GO" id="GO:0016874">
    <property type="term" value="F:ligase activity"/>
    <property type="evidence" value="ECO:0007669"/>
    <property type="project" value="UniProtKB-KW"/>
</dbReference>
<gene>
    <name evidence="2" type="ORF">BJI69_16275</name>
</gene>
<feature type="region of interest" description="Disordered" evidence="1">
    <location>
        <begin position="321"/>
        <end position="340"/>
    </location>
</feature>
<dbReference type="SUPFAM" id="SSF56281">
    <property type="entry name" value="Metallo-hydrolase/oxidoreductase"/>
    <property type="match status" value="1"/>
</dbReference>
<dbReference type="STRING" id="1440763.BJI69_16275"/>
<dbReference type="RefSeq" id="WP_046966813.1">
    <property type="nucleotide sequence ID" value="NZ_CP017480.1"/>
</dbReference>
<dbReference type="PANTHER" id="PTHR11203:SF49">
    <property type="entry name" value="BLL1145 PROTEIN"/>
    <property type="match status" value="1"/>
</dbReference>
<dbReference type="Proteomes" id="UP000182987">
    <property type="component" value="Chromosome"/>
</dbReference>
<dbReference type="Gene3D" id="3.40.50.10890">
    <property type="match status" value="1"/>
</dbReference>
<dbReference type="InterPro" id="IPR036866">
    <property type="entry name" value="RibonucZ/Hydroxyglut_hydro"/>
</dbReference>
<evidence type="ECO:0000313" key="3">
    <source>
        <dbReference type="Proteomes" id="UP000182987"/>
    </source>
</evidence>
<dbReference type="GO" id="GO:0004521">
    <property type="term" value="F:RNA endonuclease activity"/>
    <property type="evidence" value="ECO:0007669"/>
    <property type="project" value="TreeGrafter"/>
</dbReference>
<accession>A0A1L3EW97</accession>
<keyword evidence="3" id="KW-1185">Reference proteome</keyword>
<dbReference type="KEGG" id="lrz:BJI69_16275"/>
<dbReference type="Gene3D" id="3.60.15.10">
    <property type="entry name" value="Ribonuclease Z/Hydroxyacylglutathione hydrolase-like"/>
    <property type="match status" value="1"/>
</dbReference>
<proteinExistence type="predicted"/>
<dbReference type="InterPro" id="IPR050698">
    <property type="entry name" value="MBL"/>
</dbReference>
<dbReference type="InterPro" id="IPR026360">
    <property type="entry name" value="Xnuc_lig_assoc"/>
</dbReference>
<dbReference type="PANTHER" id="PTHR11203">
    <property type="entry name" value="CLEAVAGE AND POLYADENYLATION SPECIFICITY FACTOR FAMILY MEMBER"/>
    <property type="match status" value="1"/>
</dbReference>
<dbReference type="AlphaFoldDB" id="A0A1L3EW97"/>
<evidence type="ECO:0000313" key="2">
    <source>
        <dbReference type="EMBL" id="APG05302.1"/>
    </source>
</evidence>
<keyword evidence="2" id="KW-0436">Ligase</keyword>
<organism evidence="2 3">
    <name type="scientific">Luteibacter rhizovicinus DSM 16549</name>
    <dbReference type="NCBI Taxonomy" id="1440763"/>
    <lineage>
        <taxon>Bacteria</taxon>
        <taxon>Pseudomonadati</taxon>
        <taxon>Pseudomonadota</taxon>
        <taxon>Gammaproteobacteria</taxon>
        <taxon>Lysobacterales</taxon>
        <taxon>Rhodanobacteraceae</taxon>
        <taxon>Luteibacter</taxon>
    </lineage>
</organism>
<dbReference type="OrthoDB" id="9803916at2"/>